<proteinExistence type="predicted"/>
<organism evidence="1 2">
    <name type="scientific">Dunaliella salina</name>
    <name type="common">Green alga</name>
    <name type="synonym">Protococcus salinus</name>
    <dbReference type="NCBI Taxonomy" id="3046"/>
    <lineage>
        <taxon>Eukaryota</taxon>
        <taxon>Viridiplantae</taxon>
        <taxon>Chlorophyta</taxon>
        <taxon>core chlorophytes</taxon>
        <taxon>Chlorophyceae</taxon>
        <taxon>CS clade</taxon>
        <taxon>Chlamydomonadales</taxon>
        <taxon>Dunaliellaceae</taxon>
        <taxon>Dunaliella</taxon>
    </lineage>
</organism>
<dbReference type="EMBL" id="MU069707">
    <property type="protein sequence ID" value="KAF5835400.1"/>
    <property type="molecule type" value="Genomic_DNA"/>
</dbReference>
<dbReference type="Proteomes" id="UP000815325">
    <property type="component" value="Unassembled WGS sequence"/>
</dbReference>
<name>A0ABQ7GLB7_DUNSA</name>
<sequence length="136" mass="14808">MPKVLRKRDSCLVACSAVAGWPDATGVRVKEQLPSRLLLQQRGPCRALPVLSTRLLLWCSQAGSPAVLAITSQGRDLAINHECSCGAANLAPLQCLLLQVKTMICCQSWVLLWCGDTQALIPTWLSLFKAVICYQS</sequence>
<comment type="caution">
    <text evidence="1">The sequence shown here is derived from an EMBL/GenBank/DDBJ whole genome shotgun (WGS) entry which is preliminary data.</text>
</comment>
<accession>A0ABQ7GLB7</accession>
<gene>
    <name evidence="1" type="ORF">DUNSADRAFT_7485</name>
</gene>
<evidence type="ECO:0000313" key="1">
    <source>
        <dbReference type="EMBL" id="KAF5835400.1"/>
    </source>
</evidence>
<evidence type="ECO:0000313" key="2">
    <source>
        <dbReference type="Proteomes" id="UP000815325"/>
    </source>
</evidence>
<reference evidence="1" key="1">
    <citation type="submission" date="2017-08" db="EMBL/GenBank/DDBJ databases">
        <authorList>
            <person name="Polle J.E."/>
            <person name="Barry K."/>
            <person name="Cushman J."/>
            <person name="Schmutz J."/>
            <person name="Tran D."/>
            <person name="Hathwaick L.T."/>
            <person name="Yim W.C."/>
            <person name="Jenkins J."/>
            <person name="Mckie-Krisberg Z.M."/>
            <person name="Prochnik S."/>
            <person name="Lindquist E."/>
            <person name="Dockter R.B."/>
            <person name="Adam C."/>
            <person name="Molina H."/>
            <person name="Bunkerborg J."/>
            <person name="Jin E."/>
            <person name="Buchheim M."/>
            <person name="Magnuson J."/>
        </authorList>
    </citation>
    <scope>NUCLEOTIDE SEQUENCE</scope>
    <source>
        <strain evidence="1">CCAP 19/18</strain>
    </source>
</reference>
<protein>
    <submittedName>
        <fullName evidence="1">Uncharacterized protein</fullName>
    </submittedName>
</protein>
<keyword evidence="2" id="KW-1185">Reference proteome</keyword>